<dbReference type="Gene3D" id="1.10.3210.10">
    <property type="entry name" value="Hypothetical protein af1432"/>
    <property type="match status" value="1"/>
</dbReference>
<dbReference type="EMBL" id="CP015217">
    <property type="protein sequence ID" value="AOP32843.1"/>
    <property type="molecule type" value="Genomic_DNA"/>
</dbReference>
<dbReference type="RefSeq" id="WP_069606090.1">
    <property type="nucleotide sequence ID" value="NZ_CP015217.1"/>
</dbReference>
<protein>
    <submittedName>
        <fullName evidence="2">HD family phosphohydrolase</fullName>
    </submittedName>
</protein>
<name>A0A1D7UTH4_9LEPT</name>
<dbReference type="CDD" id="cd00077">
    <property type="entry name" value="HDc"/>
    <property type="match status" value="1"/>
</dbReference>
<dbReference type="PROSITE" id="PS51833">
    <property type="entry name" value="HDOD"/>
    <property type="match status" value="1"/>
</dbReference>
<evidence type="ECO:0000313" key="3">
    <source>
        <dbReference type="Proteomes" id="UP000094197"/>
    </source>
</evidence>
<gene>
    <name evidence="2" type="ORF">A0128_02530</name>
</gene>
<evidence type="ECO:0000313" key="2">
    <source>
        <dbReference type="EMBL" id="AOP32843.1"/>
    </source>
</evidence>
<evidence type="ECO:0000259" key="1">
    <source>
        <dbReference type="PROSITE" id="PS51833"/>
    </source>
</evidence>
<sequence length="506" mass="57817">MKIQWYHYEKEGYYLSVKNLNVPIESLNPLYLRITHLNRNIDKIISFLLDRYLQYLDITSLRECIFSILRETIMNAVKANQKRVIFQEAGLDITDPKQYIIGMEKFKSELISKKDLYTDLLEEKGLHVLITFGFNQNSFLLKVANNVGILPEEDQRVQERISKAHTYNDLSEVFENHGDESEGAGLGLAMSLLMLKNEGIEGDSYRIKSEDGVTSAYIKIPFGFKKRNINLQKTGDILSEVDTLPTFPDNINQIMSLINKPDSSIQSITELVGRDVSLSTNILKLANSASFSQRTRVENLDDAIKVIGLSELNNILLSLGTKKILEERYKEFEAIWERSSLSAFICRRLGERMEWKKQTVTVLVCAALLHDVGRVILLSLEPEISAKISDLLGNRSFPSPLTLEEAALGISHTTLGGMICEKWNFSDTIRVSAEMHHRPLLVKKEFQDAVFTIYLSDMIIDISQGLADYSLIQTSVLQHFGFKKEEEYLEFTKKVLKEYQDFNKKS</sequence>
<feature type="domain" description="HDOD" evidence="1">
    <location>
        <begin position="244"/>
        <end position="439"/>
    </location>
</feature>
<keyword evidence="2" id="KW-0378">Hydrolase</keyword>
<reference evidence="2 3" key="1">
    <citation type="submission" date="2016-04" db="EMBL/GenBank/DDBJ databases">
        <title>Complete genome seqeunce of Leptospira alstonii serovar Room22.</title>
        <authorList>
            <person name="Nally J.E."/>
            <person name="Bayles D.O."/>
            <person name="Hurley D."/>
            <person name="Fanning S."/>
            <person name="McMahon B.J."/>
            <person name="Arent Z."/>
        </authorList>
    </citation>
    <scope>NUCLEOTIDE SEQUENCE [LARGE SCALE GENOMIC DNA]</scope>
    <source>
        <strain evidence="2 3">GWTS #1</strain>
    </source>
</reference>
<dbReference type="KEGG" id="laj:A0128_02530"/>
<dbReference type="AlphaFoldDB" id="A0A1D7UTH4"/>
<dbReference type="SUPFAM" id="SSF109604">
    <property type="entry name" value="HD-domain/PDEase-like"/>
    <property type="match status" value="1"/>
</dbReference>
<dbReference type="InterPro" id="IPR013976">
    <property type="entry name" value="HDOD"/>
</dbReference>
<dbReference type="PANTHER" id="PTHR33525">
    <property type="match status" value="1"/>
</dbReference>
<dbReference type="Pfam" id="PF08668">
    <property type="entry name" value="HDOD"/>
    <property type="match status" value="1"/>
</dbReference>
<accession>A0A1D7UTH4</accession>
<proteinExistence type="predicted"/>
<dbReference type="Proteomes" id="UP000094197">
    <property type="component" value="Chromosome 1"/>
</dbReference>
<keyword evidence="3" id="KW-1185">Reference proteome</keyword>
<dbReference type="GO" id="GO:0016787">
    <property type="term" value="F:hydrolase activity"/>
    <property type="evidence" value="ECO:0007669"/>
    <property type="project" value="UniProtKB-KW"/>
</dbReference>
<dbReference type="InterPro" id="IPR003607">
    <property type="entry name" value="HD/PDEase_dom"/>
</dbReference>
<dbReference type="OrthoDB" id="355331at2"/>
<organism evidence="2 3">
    <name type="scientific">Leptospira tipperaryensis</name>
    <dbReference type="NCBI Taxonomy" id="2564040"/>
    <lineage>
        <taxon>Bacteria</taxon>
        <taxon>Pseudomonadati</taxon>
        <taxon>Spirochaetota</taxon>
        <taxon>Spirochaetia</taxon>
        <taxon>Leptospirales</taxon>
        <taxon>Leptospiraceae</taxon>
        <taxon>Leptospira</taxon>
    </lineage>
</organism>
<dbReference type="InterPro" id="IPR052340">
    <property type="entry name" value="RNase_Y/CdgJ"/>
</dbReference>
<dbReference type="PANTHER" id="PTHR33525:SF3">
    <property type="entry name" value="RIBONUCLEASE Y"/>
    <property type="match status" value="1"/>
</dbReference>